<accession>A0A0F8Z590</accession>
<comment type="caution">
    <text evidence="1">The sequence shown here is derived from an EMBL/GenBank/DDBJ whole genome shotgun (WGS) entry which is preliminary data.</text>
</comment>
<evidence type="ECO:0000313" key="1">
    <source>
        <dbReference type="EMBL" id="KKK88932.1"/>
    </source>
</evidence>
<organism evidence="1">
    <name type="scientific">marine sediment metagenome</name>
    <dbReference type="NCBI Taxonomy" id="412755"/>
    <lineage>
        <taxon>unclassified sequences</taxon>
        <taxon>metagenomes</taxon>
        <taxon>ecological metagenomes</taxon>
    </lineage>
</organism>
<name>A0A0F8Z590_9ZZZZ</name>
<gene>
    <name evidence="1" type="ORF">LCGC14_2738220</name>
</gene>
<feature type="non-terminal residue" evidence="1">
    <location>
        <position position="66"/>
    </location>
</feature>
<sequence length="66" mass="7431">MKPAGVERDRVIAEIRGETKHTSCLLPHYKSCIHPKDESCKVKCKHLYICGQVKPYSTDIATAMTL</sequence>
<proteinExistence type="predicted"/>
<protein>
    <submittedName>
        <fullName evidence="1">Uncharacterized protein</fullName>
    </submittedName>
</protein>
<dbReference type="AlphaFoldDB" id="A0A0F8Z590"/>
<dbReference type="EMBL" id="LAZR01049741">
    <property type="protein sequence ID" value="KKK88932.1"/>
    <property type="molecule type" value="Genomic_DNA"/>
</dbReference>
<reference evidence="1" key="1">
    <citation type="journal article" date="2015" name="Nature">
        <title>Complex archaea that bridge the gap between prokaryotes and eukaryotes.</title>
        <authorList>
            <person name="Spang A."/>
            <person name="Saw J.H."/>
            <person name="Jorgensen S.L."/>
            <person name="Zaremba-Niedzwiedzka K."/>
            <person name="Martijn J."/>
            <person name="Lind A.E."/>
            <person name="van Eijk R."/>
            <person name="Schleper C."/>
            <person name="Guy L."/>
            <person name="Ettema T.J."/>
        </authorList>
    </citation>
    <scope>NUCLEOTIDE SEQUENCE</scope>
</reference>